<keyword evidence="4 5" id="KW-0472">Membrane</keyword>
<dbReference type="PANTHER" id="PTHR43394">
    <property type="entry name" value="ATP-DEPENDENT PERMEASE MDL1, MITOCHONDRIAL"/>
    <property type="match status" value="1"/>
</dbReference>
<dbReference type="InterPro" id="IPR003593">
    <property type="entry name" value="AAA+_ATPase"/>
</dbReference>
<keyword evidence="8" id="KW-0067">ATP-binding</keyword>
<evidence type="ECO:0000256" key="1">
    <source>
        <dbReference type="ARBA" id="ARBA00004141"/>
    </source>
</evidence>
<gene>
    <name evidence="8" type="ORF">KQI88_04175</name>
</gene>
<evidence type="ECO:0000256" key="2">
    <source>
        <dbReference type="ARBA" id="ARBA00022692"/>
    </source>
</evidence>
<evidence type="ECO:0000256" key="5">
    <source>
        <dbReference type="SAM" id="Phobius"/>
    </source>
</evidence>
<dbReference type="GO" id="GO:0005524">
    <property type="term" value="F:ATP binding"/>
    <property type="evidence" value="ECO:0007669"/>
    <property type="project" value="UniProtKB-KW"/>
</dbReference>
<dbReference type="CDD" id="cd18541">
    <property type="entry name" value="ABC_6TM_TmrB_like"/>
    <property type="match status" value="1"/>
</dbReference>
<feature type="transmembrane region" description="Helical" evidence="5">
    <location>
        <begin position="282"/>
        <end position="301"/>
    </location>
</feature>
<protein>
    <submittedName>
        <fullName evidence="8">ABC transporter ATP-binding protein/permease</fullName>
    </submittedName>
</protein>
<dbReference type="PROSITE" id="PS50893">
    <property type="entry name" value="ABC_TRANSPORTER_2"/>
    <property type="match status" value="1"/>
</dbReference>
<keyword evidence="9" id="KW-1185">Reference proteome</keyword>
<organism evidence="8 9">
    <name type="scientific">Alkaliphilus flagellatus</name>
    <dbReference type="NCBI Taxonomy" id="2841507"/>
    <lineage>
        <taxon>Bacteria</taxon>
        <taxon>Bacillati</taxon>
        <taxon>Bacillota</taxon>
        <taxon>Clostridia</taxon>
        <taxon>Peptostreptococcales</taxon>
        <taxon>Natronincolaceae</taxon>
        <taxon>Alkaliphilus</taxon>
    </lineage>
</organism>
<proteinExistence type="predicted"/>
<evidence type="ECO:0000313" key="8">
    <source>
        <dbReference type="EMBL" id="MBU5675606.1"/>
    </source>
</evidence>
<evidence type="ECO:0000259" key="7">
    <source>
        <dbReference type="PROSITE" id="PS50929"/>
    </source>
</evidence>
<keyword evidence="3 5" id="KW-1133">Transmembrane helix</keyword>
<comment type="subcellular location">
    <subcellularLocation>
        <location evidence="1">Membrane</location>
        <topology evidence="1">Multi-pass membrane protein</topology>
    </subcellularLocation>
</comment>
<feature type="transmembrane region" description="Helical" evidence="5">
    <location>
        <begin position="158"/>
        <end position="176"/>
    </location>
</feature>
<feature type="domain" description="ABC transmembrane type-1" evidence="7">
    <location>
        <begin position="19"/>
        <end position="303"/>
    </location>
</feature>
<dbReference type="InterPro" id="IPR011527">
    <property type="entry name" value="ABC1_TM_dom"/>
</dbReference>
<feature type="domain" description="ABC transporter" evidence="6">
    <location>
        <begin position="337"/>
        <end position="572"/>
    </location>
</feature>
<dbReference type="Proteomes" id="UP000779508">
    <property type="component" value="Unassembled WGS sequence"/>
</dbReference>
<feature type="transmembrane region" description="Helical" evidence="5">
    <location>
        <begin position="56"/>
        <end position="77"/>
    </location>
</feature>
<dbReference type="InterPro" id="IPR003439">
    <property type="entry name" value="ABC_transporter-like_ATP-bd"/>
</dbReference>
<sequence length="582" mass="66155">MKHFKRLKDFLIKNKWSYILGVLWLLIVDVLQLLVPEVLRRFTDDVSSGHLTREGLLRYGLYIIAIGIGIAFFRFLWRMYIIGVSRRLEYELRNKLFTHLQSLSTNYYNTHKTGDLMAHATNDINAIRMALGPGVVMMTDAIFMTAIAISMMSTTTDLRLTFFALIPLPFLAYAIGKFGKKINARFKSVQEAFSALTDTVQENFAGIRVIKSFVQEEAEVKKFSDKNRFLFNKNMTLVKLFGMFHPFIQLMASLSFLIAIFYGSTLVIYGQISLGDFVAFNSYLSLLVWPMMAIGWVINMLQRGAASMERINNILDVEPEIVDAPDAIDLDNFKGDIVFDNVTFKYPNSDYNALENFSVYIPSGSSLGIIGKTGSGKTTIINLLLRLYDIEEGTISLDNHNIDKIKLKFLRDNIGYVDQDSFLFSTTIAENIAFGVDNFSMDEVENVARIAEVHENIIDFTNGYETFVGERGVTLSGGQKQRTSIARALIKKPQILIFDDSLSAVDTDTEEKILQGLKDEMKNKTTILIAHRISTIKDCNEIIVLDEGKIVEKGNHLQLLQSKGLYYEFYQKQLLEEKIYNE</sequence>
<accession>A0ABS6FZD1</accession>
<dbReference type="RefSeq" id="WP_216415073.1">
    <property type="nucleotide sequence ID" value="NZ_JAHLQK010000001.1"/>
</dbReference>
<dbReference type="PANTHER" id="PTHR43394:SF1">
    <property type="entry name" value="ATP-BINDING CASSETTE SUB-FAMILY B MEMBER 10, MITOCHONDRIAL"/>
    <property type="match status" value="1"/>
</dbReference>
<feature type="transmembrane region" description="Helical" evidence="5">
    <location>
        <begin position="237"/>
        <end position="262"/>
    </location>
</feature>
<reference evidence="8 9" key="1">
    <citation type="submission" date="2021-06" db="EMBL/GenBank/DDBJ databases">
        <authorList>
            <person name="Sun Q."/>
            <person name="Li D."/>
        </authorList>
    </citation>
    <scope>NUCLEOTIDE SEQUENCE [LARGE SCALE GENOMIC DNA]</scope>
    <source>
        <strain evidence="8 9">MSJ-5</strain>
    </source>
</reference>
<evidence type="ECO:0000256" key="4">
    <source>
        <dbReference type="ARBA" id="ARBA00023136"/>
    </source>
</evidence>
<comment type="caution">
    <text evidence="8">The sequence shown here is derived from an EMBL/GenBank/DDBJ whole genome shotgun (WGS) entry which is preliminary data.</text>
</comment>
<feature type="transmembrane region" description="Helical" evidence="5">
    <location>
        <begin position="130"/>
        <end position="152"/>
    </location>
</feature>
<feature type="transmembrane region" description="Helical" evidence="5">
    <location>
        <begin position="16"/>
        <end position="36"/>
    </location>
</feature>
<dbReference type="PROSITE" id="PS50929">
    <property type="entry name" value="ABC_TM1F"/>
    <property type="match status" value="1"/>
</dbReference>
<dbReference type="Pfam" id="PF00005">
    <property type="entry name" value="ABC_tran"/>
    <property type="match status" value="1"/>
</dbReference>
<keyword evidence="8" id="KW-0547">Nucleotide-binding</keyword>
<dbReference type="InterPro" id="IPR039421">
    <property type="entry name" value="Type_1_exporter"/>
</dbReference>
<name>A0ABS6FZD1_9FIRM</name>
<dbReference type="SMART" id="SM00382">
    <property type="entry name" value="AAA"/>
    <property type="match status" value="1"/>
</dbReference>
<evidence type="ECO:0000256" key="3">
    <source>
        <dbReference type="ARBA" id="ARBA00022989"/>
    </source>
</evidence>
<evidence type="ECO:0000259" key="6">
    <source>
        <dbReference type="PROSITE" id="PS50893"/>
    </source>
</evidence>
<keyword evidence="2 5" id="KW-0812">Transmembrane</keyword>
<evidence type="ECO:0000313" key="9">
    <source>
        <dbReference type="Proteomes" id="UP000779508"/>
    </source>
</evidence>
<dbReference type="Pfam" id="PF00664">
    <property type="entry name" value="ABC_membrane"/>
    <property type="match status" value="1"/>
</dbReference>
<dbReference type="EMBL" id="JAHLQK010000001">
    <property type="protein sequence ID" value="MBU5675606.1"/>
    <property type="molecule type" value="Genomic_DNA"/>
</dbReference>